<proteinExistence type="predicted"/>
<name>A0ABV3ETX8_9ACTN</name>
<sequence length="383" mass="40316">MQIHRIPVHDRDFVILANQAIQDRRLSHTARGILALVLSLPNGIGENVRTLSDDYPQGRGAVAKAVAELRKLGYWVTSTRRDPETGRIRSSVDVYELPGLDGAAAVPVRTPAPAASPVPSRPGTGDAAAGEAGTSPCGQKQQGKDGEKPSLIPWRRRSRKPDRETGRATAPDAEVEAAAVAGEGRAGEQSASGAAAADTARAAREAEAARILWRLEAVDSRLRLGERQVRELVPAVSRWLGRGATAVEITDALTQGLPPRVHSARHILADRLERKLPAPRRRWKSYAECGSPGCGGLLPEGQETGICAGCAVGPVEYFAVDCATGVVTDRVMDRVADAVPSGGAPGASPGEVTRESWPVVPDAAGRVAELRALLRGAAVRSGV</sequence>
<protein>
    <recommendedName>
        <fullName evidence="4">Helix-turn-helix domain-containing protein</fullName>
    </recommendedName>
</protein>
<evidence type="ECO:0000313" key="3">
    <source>
        <dbReference type="Proteomes" id="UP001551584"/>
    </source>
</evidence>
<gene>
    <name evidence="2" type="ORF">AB0D95_20820</name>
</gene>
<organism evidence="2 3">
    <name type="scientific">Streptomyces chilikensis</name>
    <dbReference type="NCBI Taxonomy" id="1194079"/>
    <lineage>
        <taxon>Bacteria</taxon>
        <taxon>Bacillati</taxon>
        <taxon>Actinomycetota</taxon>
        <taxon>Actinomycetes</taxon>
        <taxon>Kitasatosporales</taxon>
        <taxon>Streptomycetaceae</taxon>
        <taxon>Streptomyces</taxon>
    </lineage>
</organism>
<feature type="region of interest" description="Disordered" evidence="1">
    <location>
        <begin position="107"/>
        <end position="174"/>
    </location>
</feature>
<dbReference type="EMBL" id="JBEZNA010000053">
    <property type="protein sequence ID" value="MEU9579681.1"/>
    <property type="molecule type" value="Genomic_DNA"/>
</dbReference>
<accession>A0ABV3ETX8</accession>
<evidence type="ECO:0008006" key="4">
    <source>
        <dbReference type="Google" id="ProtNLM"/>
    </source>
</evidence>
<dbReference type="Proteomes" id="UP001551584">
    <property type="component" value="Unassembled WGS sequence"/>
</dbReference>
<reference evidence="2 3" key="1">
    <citation type="submission" date="2024-06" db="EMBL/GenBank/DDBJ databases">
        <title>The Natural Products Discovery Center: Release of the First 8490 Sequenced Strains for Exploring Actinobacteria Biosynthetic Diversity.</title>
        <authorList>
            <person name="Kalkreuter E."/>
            <person name="Kautsar S.A."/>
            <person name="Yang D."/>
            <person name="Bader C.D."/>
            <person name="Teijaro C.N."/>
            <person name="Fluegel L."/>
            <person name="Davis C.M."/>
            <person name="Simpson J.R."/>
            <person name="Lauterbach L."/>
            <person name="Steele A.D."/>
            <person name="Gui C."/>
            <person name="Meng S."/>
            <person name="Li G."/>
            <person name="Viehrig K."/>
            <person name="Ye F."/>
            <person name="Su P."/>
            <person name="Kiefer A.F."/>
            <person name="Nichols A."/>
            <person name="Cepeda A.J."/>
            <person name="Yan W."/>
            <person name="Fan B."/>
            <person name="Jiang Y."/>
            <person name="Adhikari A."/>
            <person name="Zheng C.-J."/>
            <person name="Schuster L."/>
            <person name="Cowan T.M."/>
            <person name="Smanski M.J."/>
            <person name="Chevrette M.G."/>
            <person name="De Carvalho L.P.S."/>
            <person name="Shen B."/>
        </authorList>
    </citation>
    <scope>NUCLEOTIDE SEQUENCE [LARGE SCALE GENOMIC DNA]</scope>
    <source>
        <strain evidence="2 3">NPDC048117</strain>
    </source>
</reference>
<feature type="compositionally biased region" description="Low complexity" evidence="1">
    <location>
        <begin position="121"/>
        <end position="134"/>
    </location>
</feature>
<keyword evidence="3" id="KW-1185">Reference proteome</keyword>
<evidence type="ECO:0000313" key="2">
    <source>
        <dbReference type="EMBL" id="MEU9579681.1"/>
    </source>
</evidence>
<evidence type="ECO:0000256" key="1">
    <source>
        <dbReference type="SAM" id="MobiDB-lite"/>
    </source>
</evidence>
<comment type="caution">
    <text evidence="2">The sequence shown here is derived from an EMBL/GenBank/DDBJ whole genome shotgun (WGS) entry which is preliminary data.</text>
</comment>
<dbReference type="RefSeq" id="WP_359274804.1">
    <property type="nucleotide sequence ID" value="NZ_JBEZNA010000053.1"/>
</dbReference>